<evidence type="ECO:0000256" key="5">
    <source>
        <dbReference type="ARBA" id="ARBA00022692"/>
    </source>
</evidence>
<evidence type="ECO:0000256" key="11">
    <source>
        <dbReference type="ARBA" id="ARBA00040821"/>
    </source>
</evidence>
<dbReference type="GO" id="GO:0005044">
    <property type="term" value="F:scavenger receptor activity"/>
    <property type="evidence" value="ECO:0007669"/>
    <property type="project" value="TreeGrafter"/>
</dbReference>
<protein>
    <recommendedName>
        <fullName evidence="11">Scavenger receptor class B member 1</fullName>
    </recommendedName>
    <alternativeName>
        <fullName evidence="12">SR-BI</fullName>
    </alternativeName>
</protein>
<evidence type="ECO:0000256" key="4">
    <source>
        <dbReference type="ARBA" id="ARBA00022475"/>
    </source>
</evidence>
<reference evidence="15 16" key="1">
    <citation type="submission" date="2015-12" db="EMBL/GenBank/DDBJ databases">
        <title>The genome of Folsomia candida.</title>
        <authorList>
            <person name="Faddeeva A."/>
            <person name="Derks M.F."/>
            <person name="Anvar Y."/>
            <person name="Smit S."/>
            <person name="Van Straalen N."/>
            <person name="Roelofs D."/>
        </authorList>
    </citation>
    <scope>NUCLEOTIDE SEQUENCE [LARGE SCALE GENOMIC DNA]</scope>
    <source>
        <strain evidence="15 16">VU population</strain>
        <tissue evidence="15">Whole body</tissue>
    </source>
</reference>
<evidence type="ECO:0000313" key="15">
    <source>
        <dbReference type="EMBL" id="OXA40570.1"/>
    </source>
</evidence>
<evidence type="ECO:0000256" key="9">
    <source>
        <dbReference type="ARBA" id="ARBA00023170"/>
    </source>
</evidence>
<dbReference type="OrthoDB" id="195015at2759"/>
<feature type="compositionally biased region" description="Basic and acidic residues" evidence="13">
    <location>
        <begin position="586"/>
        <end position="595"/>
    </location>
</feature>
<feature type="transmembrane region" description="Helical" evidence="14">
    <location>
        <begin position="6"/>
        <end position="27"/>
    </location>
</feature>
<keyword evidence="7 14" id="KW-0472">Membrane</keyword>
<keyword evidence="4" id="KW-1003">Cell membrane</keyword>
<dbReference type="InterPro" id="IPR002159">
    <property type="entry name" value="CD36_fam"/>
</dbReference>
<dbReference type="PANTHER" id="PTHR11923">
    <property type="entry name" value="SCAVENGER RECEPTOR CLASS B TYPE-1 SR-B1"/>
    <property type="match status" value="1"/>
</dbReference>
<accession>A0A226D648</accession>
<evidence type="ECO:0000256" key="12">
    <source>
        <dbReference type="ARBA" id="ARBA00042244"/>
    </source>
</evidence>
<dbReference type="PRINTS" id="PR01609">
    <property type="entry name" value="CD36FAMILY"/>
</dbReference>
<evidence type="ECO:0000256" key="7">
    <source>
        <dbReference type="ARBA" id="ARBA00023136"/>
    </source>
</evidence>
<dbReference type="GO" id="GO:0005737">
    <property type="term" value="C:cytoplasm"/>
    <property type="evidence" value="ECO:0007669"/>
    <property type="project" value="TreeGrafter"/>
</dbReference>
<feature type="region of interest" description="Disordered" evidence="13">
    <location>
        <begin position="580"/>
        <end position="640"/>
    </location>
</feature>
<organism evidence="15 16">
    <name type="scientific">Folsomia candida</name>
    <name type="common">Springtail</name>
    <dbReference type="NCBI Taxonomy" id="158441"/>
    <lineage>
        <taxon>Eukaryota</taxon>
        <taxon>Metazoa</taxon>
        <taxon>Ecdysozoa</taxon>
        <taxon>Arthropoda</taxon>
        <taxon>Hexapoda</taxon>
        <taxon>Collembola</taxon>
        <taxon>Entomobryomorpha</taxon>
        <taxon>Isotomoidea</taxon>
        <taxon>Isotomidae</taxon>
        <taxon>Proisotominae</taxon>
        <taxon>Folsomia</taxon>
    </lineage>
</organism>
<sequence>MQKLPLVLAIIGVTVGALALIFGFQLFPMLMKKKITAQSQLVNGTDKWESWRVVPIPVFQRIYIFNVTNHEEVMRGGKPILQELGPYVYQHKRTKVDISVDEDSDTVSYKHKDSYFFRQDMTTGSLTDKIVVLNIPYLGAVYKSMLAGTAARYMVSETISEQFPDEDMYVQITVDEFLFGGYYVPLIAELSALRGETLMPNNTFGLYYGKNGSESLTYEIRAGVKEPEKFGRVVSYNKDKSMQFFDDEKCDAVEGYDGSMMAPFLTRDKEFYFFIPNLCRKMQFKFDGDTEMGGIPAYKFTVPPFYLADVKTNPDNMCYCSNPGDDGEKCFKSGVWELSKCRQGTPMVMSFPHFYNADPVYLDQSVGLVPDQEKHEMVIILEPTAAISFKVAVRVQMNFAIKPTRYFKKLKNIPEMVHPIFWMDQGVTLPPPVLQMVKDKLIKTQEVVRLGTYVGFGVGCLFIVAALLVCWCRSRKSTKTAYAPTFNTQKASIAKMKASESENTYSASPLKPDYTAEKYSKITSPPNPRPTVPEEERPFLPPQNGQVISTPPRSIPVPAPVISYRPHSPSGVRMDDANPSVVGFHPKIEDNRSRDEPDENNGFPPRTVTPSGRNPPLGSLGVPFPQSNQFSSSNSVNNDLNEIDNTLRDINDAVSSYENLK</sequence>
<comment type="similarity">
    <text evidence="3">Belongs to the CD36 family.</text>
</comment>
<proteinExistence type="inferred from homology"/>
<evidence type="ECO:0000256" key="3">
    <source>
        <dbReference type="ARBA" id="ARBA00010532"/>
    </source>
</evidence>
<feature type="compositionally biased region" description="Low complexity" evidence="13">
    <location>
        <begin position="622"/>
        <end position="638"/>
    </location>
</feature>
<comment type="subcellular location">
    <subcellularLocation>
        <location evidence="2">Cell membrane</location>
        <topology evidence="2">Multi-pass membrane protein</topology>
    </subcellularLocation>
    <subcellularLocation>
        <location evidence="1">Membrane</location>
        <location evidence="1">Caveola</location>
        <topology evidence="1">Multi-pass membrane protein</topology>
    </subcellularLocation>
</comment>
<evidence type="ECO:0000256" key="8">
    <source>
        <dbReference type="ARBA" id="ARBA00023157"/>
    </source>
</evidence>
<keyword evidence="16" id="KW-1185">Reference proteome</keyword>
<comment type="caution">
    <text evidence="15">The sequence shown here is derived from an EMBL/GenBank/DDBJ whole genome shotgun (WGS) entry which is preliminary data.</text>
</comment>
<dbReference type="PANTHER" id="PTHR11923:SF110">
    <property type="entry name" value="SCAVENGER RECEPTOR CLASS B MEMBER 1"/>
    <property type="match status" value="1"/>
</dbReference>
<dbReference type="Proteomes" id="UP000198287">
    <property type="component" value="Unassembled WGS sequence"/>
</dbReference>
<dbReference type="OMA" id="FNISDIM"/>
<evidence type="ECO:0000256" key="6">
    <source>
        <dbReference type="ARBA" id="ARBA00022989"/>
    </source>
</evidence>
<keyword evidence="9" id="KW-0675">Receptor</keyword>
<evidence type="ECO:0000256" key="1">
    <source>
        <dbReference type="ARBA" id="ARBA00004189"/>
    </source>
</evidence>
<keyword evidence="6 14" id="KW-1133">Transmembrane helix</keyword>
<dbReference type="Pfam" id="PF01130">
    <property type="entry name" value="CD36"/>
    <property type="match status" value="1"/>
</dbReference>
<gene>
    <name evidence="15" type="ORF">Fcan01_24697</name>
</gene>
<dbReference type="GO" id="GO:0005901">
    <property type="term" value="C:caveola"/>
    <property type="evidence" value="ECO:0007669"/>
    <property type="project" value="UniProtKB-SubCell"/>
</dbReference>
<dbReference type="AlphaFoldDB" id="A0A226D648"/>
<dbReference type="EMBL" id="LNIX01000033">
    <property type="protein sequence ID" value="OXA40570.1"/>
    <property type="molecule type" value="Genomic_DNA"/>
</dbReference>
<evidence type="ECO:0000256" key="14">
    <source>
        <dbReference type="SAM" id="Phobius"/>
    </source>
</evidence>
<feature type="transmembrane region" description="Helical" evidence="14">
    <location>
        <begin position="450"/>
        <end position="469"/>
    </location>
</feature>
<keyword evidence="10" id="KW-0325">Glycoprotein</keyword>
<evidence type="ECO:0000256" key="2">
    <source>
        <dbReference type="ARBA" id="ARBA00004651"/>
    </source>
</evidence>
<keyword evidence="5 14" id="KW-0812">Transmembrane</keyword>
<evidence type="ECO:0000256" key="10">
    <source>
        <dbReference type="ARBA" id="ARBA00023180"/>
    </source>
</evidence>
<evidence type="ECO:0000313" key="16">
    <source>
        <dbReference type="Proteomes" id="UP000198287"/>
    </source>
</evidence>
<keyword evidence="8" id="KW-1015">Disulfide bond</keyword>
<evidence type="ECO:0000256" key="13">
    <source>
        <dbReference type="SAM" id="MobiDB-lite"/>
    </source>
</evidence>
<name>A0A226D648_FOLCA</name>
<feature type="region of interest" description="Disordered" evidence="13">
    <location>
        <begin position="516"/>
        <end position="537"/>
    </location>
</feature>